<dbReference type="EMBL" id="JAAFYZ010000230">
    <property type="protein sequence ID" value="MBS2553080.1"/>
    <property type="molecule type" value="Genomic_DNA"/>
</dbReference>
<reference evidence="2 3" key="1">
    <citation type="submission" date="2020-02" db="EMBL/GenBank/DDBJ databases">
        <title>Acidophilic actinobacteria isolated from forest soil.</title>
        <authorList>
            <person name="Golinska P."/>
        </authorList>
    </citation>
    <scope>NUCLEOTIDE SEQUENCE [LARGE SCALE GENOMIC DNA]</scope>
    <source>
        <strain evidence="2 3">NL8</strain>
    </source>
</reference>
<dbReference type="SUPFAM" id="SSF69279">
    <property type="entry name" value="Phage tail proteins"/>
    <property type="match status" value="1"/>
</dbReference>
<dbReference type="Gene3D" id="4.10.220.110">
    <property type="match status" value="1"/>
</dbReference>
<dbReference type="InterPro" id="IPR037026">
    <property type="entry name" value="Vgr_OB-fold_dom_sf"/>
</dbReference>
<dbReference type="RefSeq" id="WP_212019284.1">
    <property type="nucleotide sequence ID" value="NZ_JAAFYZ010000230.1"/>
</dbReference>
<name>A0ABS5L4N9_9ACTN</name>
<gene>
    <name evidence="2" type="ORF">KGQ19_40130</name>
</gene>
<organism evidence="2 3">
    <name type="scientific">Catenulispora pinistramenti</name>
    <dbReference type="NCBI Taxonomy" id="2705254"/>
    <lineage>
        <taxon>Bacteria</taxon>
        <taxon>Bacillati</taxon>
        <taxon>Actinomycetota</taxon>
        <taxon>Actinomycetes</taxon>
        <taxon>Catenulisporales</taxon>
        <taxon>Catenulisporaceae</taxon>
        <taxon>Catenulispora</taxon>
    </lineage>
</organism>
<dbReference type="InterPro" id="IPR006531">
    <property type="entry name" value="Gp5/Vgr_OB"/>
</dbReference>
<evidence type="ECO:0000313" key="3">
    <source>
        <dbReference type="Proteomes" id="UP000730482"/>
    </source>
</evidence>
<dbReference type="Gene3D" id="2.40.50.230">
    <property type="entry name" value="Gp5 N-terminal domain"/>
    <property type="match status" value="1"/>
</dbReference>
<protein>
    <submittedName>
        <fullName evidence="2">VgrG-related protein</fullName>
    </submittedName>
</protein>
<feature type="domain" description="Gp5/Type VI secretion system Vgr protein OB-fold" evidence="1">
    <location>
        <begin position="438"/>
        <end position="476"/>
    </location>
</feature>
<evidence type="ECO:0000313" key="2">
    <source>
        <dbReference type="EMBL" id="MBS2553080.1"/>
    </source>
</evidence>
<dbReference type="Pfam" id="PF05954">
    <property type="entry name" value="Phage_GPD"/>
    <property type="match status" value="1"/>
</dbReference>
<feature type="domain" description="Gp5/Type VI secretion system Vgr protein OB-fold" evidence="1">
    <location>
        <begin position="383"/>
        <end position="421"/>
    </location>
</feature>
<sequence>MTFGSFSSVPKVEIGGALPRLLKASLDSCWVESSLNVPSTFHIAFRDKTRLLMSNNAQLKIGAPVTVFAVAGLIGEDQPLITGQVTGVEADYSGGEFYTVIRGMDHAFKLLRKRRVAVYKNMSASDIVRKIAGEHGVATGTIESTVPPSPDSQISQPNLDDWTFVQGLAERYGKVVYFDNMGKLQFRAPVKAVPLTGVSADKSPYVLEFGANTLRCRSGFTAADQVSTVSSRGWNMVAKQTVVGRSQAAQNPDVLAGLSPAQVSTPFGTGTLVETGTPYTSQTETDAAAKSLATDVTSSFAELEVAVRGTPQLLPDKAVTLSKAGTPFDGAYTITGVRHLFEHGTYETWVSMTGRQFRSLYGLASGGAGGPGGTGHRMSGVVSAIVTDIHDPLQMGRVKLRFPWLDDDYVSDWARTVQHGGVSAHGGLEGAGGAGGHIPAGSPGAGSFIGYAVNDEVLVTFDRGDFDHPYVIGGLYNGVNKPTQLTVHELVSRDGIPNVLAVSSRRGNRMELLDDEYSMNAGVKLLTDDQKQTVHLDKMEHRTTIQNSGGPILIESNAPDGGVTIRAGAATITLTAEGTVNIEGATEVGITAGAAMSLKAPELNIAAAATTVESAEINFTGASVSVEAAEITLTGNVAIVGEGTLDGQQILAI</sequence>
<dbReference type="Gene3D" id="3.55.50.10">
    <property type="entry name" value="Baseplate protein-like domains"/>
    <property type="match status" value="1"/>
</dbReference>
<dbReference type="Proteomes" id="UP000730482">
    <property type="component" value="Unassembled WGS sequence"/>
</dbReference>
<proteinExistence type="predicted"/>
<dbReference type="SUPFAM" id="SSF69255">
    <property type="entry name" value="gp5 N-terminal domain-like"/>
    <property type="match status" value="1"/>
</dbReference>
<dbReference type="Gene3D" id="2.30.110.50">
    <property type="match status" value="1"/>
</dbReference>
<keyword evidence="3" id="KW-1185">Reference proteome</keyword>
<evidence type="ECO:0000259" key="1">
    <source>
        <dbReference type="Pfam" id="PF04717"/>
    </source>
</evidence>
<accession>A0ABS5L4N9</accession>
<dbReference type="InterPro" id="IPR047702">
    <property type="entry name" value="VgrG-rel"/>
</dbReference>
<comment type="caution">
    <text evidence="2">The sequence shown here is derived from an EMBL/GenBank/DDBJ whole genome shotgun (WGS) entry which is preliminary data.</text>
</comment>
<dbReference type="Pfam" id="PF04717">
    <property type="entry name" value="Phage_base_V"/>
    <property type="match status" value="2"/>
</dbReference>
<dbReference type="NCBIfam" id="NF033848">
    <property type="entry name" value="VgrG_rel"/>
    <property type="match status" value="1"/>
</dbReference>